<organism evidence="1 2">
    <name type="scientific">Hamadaea flava</name>
    <dbReference type="NCBI Taxonomy" id="1742688"/>
    <lineage>
        <taxon>Bacteria</taxon>
        <taxon>Bacillati</taxon>
        <taxon>Actinomycetota</taxon>
        <taxon>Actinomycetes</taxon>
        <taxon>Micromonosporales</taxon>
        <taxon>Micromonosporaceae</taxon>
        <taxon>Hamadaea</taxon>
    </lineage>
</organism>
<reference evidence="2" key="1">
    <citation type="journal article" date="2019" name="Int. J. Syst. Evol. Microbiol.">
        <title>The Global Catalogue of Microorganisms (GCM) 10K type strain sequencing project: providing services to taxonomists for standard genome sequencing and annotation.</title>
        <authorList>
            <consortium name="The Broad Institute Genomics Platform"/>
            <consortium name="The Broad Institute Genome Sequencing Center for Infectious Disease"/>
            <person name="Wu L."/>
            <person name="Ma J."/>
        </authorList>
    </citation>
    <scope>NUCLEOTIDE SEQUENCE [LARGE SCALE GENOMIC DNA]</scope>
    <source>
        <strain evidence="2">CGMCC 4.7289</strain>
    </source>
</reference>
<gene>
    <name evidence="1" type="ORF">ACFOZ4_19115</name>
</gene>
<keyword evidence="2" id="KW-1185">Reference proteome</keyword>
<proteinExistence type="predicted"/>
<dbReference type="EMBL" id="JBHSAY010000009">
    <property type="protein sequence ID" value="MFC4132723.1"/>
    <property type="molecule type" value="Genomic_DNA"/>
</dbReference>
<evidence type="ECO:0000313" key="2">
    <source>
        <dbReference type="Proteomes" id="UP001595816"/>
    </source>
</evidence>
<accession>A0ABV8LQU8</accession>
<comment type="caution">
    <text evidence="1">The sequence shown here is derived from an EMBL/GenBank/DDBJ whole genome shotgun (WGS) entry which is preliminary data.</text>
</comment>
<sequence length="68" mass="7618">MLGLEKKLMKQWEGKSAQELADAPVTALEGLTKEDAEYLDKAFGIKTVRDLAKQKHFKWAQAIVTLAD</sequence>
<dbReference type="Proteomes" id="UP001595816">
    <property type="component" value="Unassembled WGS sequence"/>
</dbReference>
<dbReference type="RefSeq" id="WP_253752733.1">
    <property type="nucleotide sequence ID" value="NZ_JAMZDZ010000001.1"/>
</dbReference>
<evidence type="ECO:0000313" key="1">
    <source>
        <dbReference type="EMBL" id="MFC4132723.1"/>
    </source>
</evidence>
<name>A0ABV8LQU8_9ACTN</name>
<protein>
    <submittedName>
        <fullName evidence="1">Uncharacterized protein</fullName>
    </submittedName>
</protein>